<protein>
    <submittedName>
        <fullName evidence="10">Glucose/mannose:H(+) symporter</fullName>
    </submittedName>
</protein>
<feature type="transmembrane region" description="Helical" evidence="8">
    <location>
        <begin position="152"/>
        <end position="170"/>
    </location>
</feature>
<organism evidence="10 11">
    <name type="scientific">Trueperella bialowiezensis</name>
    <dbReference type="NCBI Taxonomy" id="312285"/>
    <lineage>
        <taxon>Bacteria</taxon>
        <taxon>Bacillati</taxon>
        <taxon>Actinomycetota</taxon>
        <taxon>Actinomycetes</taxon>
        <taxon>Actinomycetales</taxon>
        <taxon>Actinomycetaceae</taxon>
        <taxon>Trueperella</taxon>
    </lineage>
</organism>
<dbReference type="Pfam" id="PF07690">
    <property type="entry name" value="MFS_1"/>
    <property type="match status" value="1"/>
</dbReference>
<dbReference type="GO" id="GO:0022857">
    <property type="term" value="F:transmembrane transporter activity"/>
    <property type="evidence" value="ECO:0007669"/>
    <property type="project" value="InterPro"/>
</dbReference>
<evidence type="ECO:0000256" key="4">
    <source>
        <dbReference type="ARBA" id="ARBA00022692"/>
    </source>
</evidence>
<evidence type="ECO:0000256" key="2">
    <source>
        <dbReference type="ARBA" id="ARBA00008335"/>
    </source>
</evidence>
<dbReference type="InterPro" id="IPR051788">
    <property type="entry name" value="MFS_Transporter"/>
</dbReference>
<evidence type="ECO:0000313" key="10">
    <source>
        <dbReference type="EMBL" id="VEI13636.1"/>
    </source>
</evidence>
<sequence>MLAIIYAAFISLGLPDAVVGAAWPSMHGDLGADAAGAAVVNAMGIAATIAMSFASGALLRRFGTFRVCAGSILLTATAMAGYAVAPNFAWLLAFAVPLGLGAGAIDTALNAFVAVRYSARHMNFLHASWGIGAAAGPLIVAFWLHNTGQWRPAYWTIAALQLVLFGVFLASRKMWERPVEAPASEGADNADAGEEADGDLDPNAGAELGAEACSERTGAERGGAELAQNPDTERGGAELARLPWYRMPNLPVILVGFFGYSAVEMSLGLWGATYLVERFQMHVDLAAAGGGAFFIGITAGRFVAGLVSHRLTNQQLLLAGAGVLAVGVALLFIPVPAVSLAGLAVAGFGCGPIFPMMLQETTARFGSANTERMMGIQMGFSYTGMLVAPPLVGLALTRVTTLALPAAALACTACVAGSVYVVARQLRCA</sequence>
<evidence type="ECO:0000256" key="6">
    <source>
        <dbReference type="ARBA" id="ARBA00023136"/>
    </source>
</evidence>
<evidence type="ECO:0000256" key="5">
    <source>
        <dbReference type="ARBA" id="ARBA00022989"/>
    </source>
</evidence>
<name>A0A448PFE1_9ACTO</name>
<keyword evidence="6 8" id="KW-0472">Membrane</keyword>
<feature type="transmembrane region" description="Helical" evidence="8">
    <location>
        <begin position="65"/>
        <end position="84"/>
    </location>
</feature>
<dbReference type="KEGG" id="tbw:NCTC13354_01357"/>
<dbReference type="GO" id="GO:0005886">
    <property type="term" value="C:plasma membrane"/>
    <property type="evidence" value="ECO:0007669"/>
    <property type="project" value="UniProtKB-SubCell"/>
</dbReference>
<dbReference type="AlphaFoldDB" id="A0A448PFE1"/>
<reference evidence="10 11" key="1">
    <citation type="submission" date="2018-12" db="EMBL/GenBank/DDBJ databases">
        <authorList>
            <consortium name="Pathogen Informatics"/>
        </authorList>
    </citation>
    <scope>NUCLEOTIDE SEQUENCE [LARGE SCALE GENOMIC DNA]</scope>
    <source>
        <strain evidence="10 11">NCTC13354</strain>
    </source>
</reference>
<dbReference type="InterPro" id="IPR036259">
    <property type="entry name" value="MFS_trans_sf"/>
</dbReference>
<evidence type="ECO:0000256" key="8">
    <source>
        <dbReference type="SAM" id="Phobius"/>
    </source>
</evidence>
<keyword evidence="3" id="KW-0813">Transport</keyword>
<evidence type="ECO:0000256" key="3">
    <source>
        <dbReference type="ARBA" id="ARBA00022448"/>
    </source>
</evidence>
<proteinExistence type="inferred from homology"/>
<evidence type="ECO:0000313" key="11">
    <source>
        <dbReference type="Proteomes" id="UP000269542"/>
    </source>
</evidence>
<feature type="domain" description="Major facilitator superfamily (MFS) profile" evidence="9">
    <location>
        <begin position="1"/>
        <end position="429"/>
    </location>
</feature>
<comment type="subcellular location">
    <subcellularLocation>
        <location evidence="1">Cell membrane</location>
        <topology evidence="1">Multi-pass membrane protein</topology>
    </subcellularLocation>
</comment>
<dbReference type="PANTHER" id="PTHR23514">
    <property type="entry name" value="BYPASS OF STOP CODON PROTEIN 6"/>
    <property type="match status" value="1"/>
</dbReference>
<keyword evidence="5 8" id="KW-1133">Transmembrane helix</keyword>
<evidence type="ECO:0000256" key="1">
    <source>
        <dbReference type="ARBA" id="ARBA00004651"/>
    </source>
</evidence>
<evidence type="ECO:0000259" key="9">
    <source>
        <dbReference type="PROSITE" id="PS50850"/>
    </source>
</evidence>
<keyword evidence="4 8" id="KW-0812">Transmembrane</keyword>
<dbReference type="Gene3D" id="1.20.1250.20">
    <property type="entry name" value="MFS general substrate transporter like domains"/>
    <property type="match status" value="1"/>
</dbReference>
<evidence type="ECO:0000256" key="7">
    <source>
        <dbReference type="SAM" id="MobiDB-lite"/>
    </source>
</evidence>
<feature type="transmembrane region" description="Helical" evidence="8">
    <location>
        <begin position="339"/>
        <end position="358"/>
    </location>
</feature>
<feature type="transmembrane region" description="Helical" evidence="8">
    <location>
        <begin position="402"/>
        <end position="423"/>
    </location>
</feature>
<dbReference type="EMBL" id="LR134476">
    <property type="protein sequence ID" value="VEI13636.1"/>
    <property type="molecule type" value="Genomic_DNA"/>
</dbReference>
<feature type="transmembrane region" description="Helical" evidence="8">
    <location>
        <begin position="316"/>
        <end position="333"/>
    </location>
</feature>
<dbReference type="InterPro" id="IPR020846">
    <property type="entry name" value="MFS_dom"/>
</dbReference>
<feature type="transmembrane region" description="Helical" evidence="8">
    <location>
        <begin position="379"/>
        <end position="396"/>
    </location>
</feature>
<dbReference type="Proteomes" id="UP000269542">
    <property type="component" value="Chromosome"/>
</dbReference>
<dbReference type="SUPFAM" id="SSF103473">
    <property type="entry name" value="MFS general substrate transporter"/>
    <property type="match status" value="1"/>
</dbReference>
<feature type="region of interest" description="Disordered" evidence="7">
    <location>
        <begin position="180"/>
        <end position="206"/>
    </location>
</feature>
<dbReference type="PROSITE" id="PS50850">
    <property type="entry name" value="MFS"/>
    <property type="match status" value="1"/>
</dbReference>
<feature type="transmembrane region" description="Helical" evidence="8">
    <location>
        <begin position="36"/>
        <end position="58"/>
    </location>
</feature>
<feature type="transmembrane region" description="Helical" evidence="8">
    <location>
        <begin position="127"/>
        <end position="146"/>
    </location>
</feature>
<dbReference type="PANTHER" id="PTHR23514:SF3">
    <property type="entry name" value="BYPASS OF STOP CODON PROTEIN 6"/>
    <property type="match status" value="1"/>
</dbReference>
<feature type="transmembrane region" description="Helical" evidence="8">
    <location>
        <begin position="285"/>
        <end position="304"/>
    </location>
</feature>
<feature type="compositionally biased region" description="Acidic residues" evidence="7">
    <location>
        <begin position="191"/>
        <end position="200"/>
    </location>
</feature>
<feature type="transmembrane region" description="Helical" evidence="8">
    <location>
        <begin position="250"/>
        <end position="273"/>
    </location>
</feature>
<accession>A0A448PFE1</accession>
<comment type="similarity">
    <text evidence="2">Belongs to the major facilitator superfamily.</text>
</comment>
<keyword evidence="11" id="KW-1185">Reference proteome</keyword>
<gene>
    <name evidence="10" type="primary">glcP</name>
    <name evidence="10" type="ORF">NCTC13354_01357</name>
</gene>
<dbReference type="InterPro" id="IPR011701">
    <property type="entry name" value="MFS"/>
</dbReference>
<feature type="transmembrane region" description="Helical" evidence="8">
    <location>
        <begin position="90"/>
        <end position="115"/>
    </location>
</feature>